<reference evidence="3" key="1">
    <citation type="submission" date="2016-10" db="EMBL/GenBank/DDBJ databases">
        <authorList>
            <person name="Varghese N."/>
            <person name="Submissions S."/>
        </authorList>
    </citation>
    <scope>NUCLEOTIDE SEQUENCE [LARGE SCALE GENOMIC DNA]</scope>
    <source>
        <strain evidence="3">DSM 22329</strain>
    </source>
</reference>
<dbReference type="AlphaFoldDB" id="A0A1H0QM61"/>
<gene>
    <name evidence="2" type="ORF">SAMN04489867_1662</name>
</gene>
<evidence type="ECO:0000313" key="3">
    <source>
        <dbReference type="Proteomes" id="UP000199077"/>
    </source>
</evidence>
<evidence type="ECO:0000256" key="1">
    <source>
        <dbReference type="SAM" id="MobiDB-lite"/>
    </source>
</evidence>
<accession>A0A1H0QM61</accession>
<evidence type="ECO:0000313" key="2">
    <source>
        <dbReference type="EMBL" id="SDP18417.1"/>
    </source>
</evidence>
<sequence length="169" mass="18381">MKALTTQSNPVAGQSFSNPTEHGSFRKHPFEDQADNQEKAGRVIHKALQACPSLGEESPARDVLWMTVQEEICTTTPRMIQPFGSKRPFLVTQEHATEELITAMTWLTAHEAEARSYSPLHLFVMLRGVATRSSSGSARAAQADSLCGITDVPQGCLLKRGSADEVDAA</sequence>
<dbReference type="Proteomes" id="UP000199077">
    <property type="component" value="Chromosome I"/>
</dbReference>
<dbReference type="OrthoDB" id="4869970at2"/>
<name>A0A1H0QM61_9MICO</name>
<feature type="region of interest" description="Disordered" evidence="1">
    <location>
        <begin position="1"/>
        <end position="28"/>
    </location>
</feature>
<dbReference type="STRING" id="443156.SAMN04489867_1662"/>
<dbReference type="RefSeq" id="WP_157692946.1">
    <property type="nucleotide sequence ID" value="NZ_LT629711.1"/>
</dbReference>
<proteinExistence type="predicted"/>
<protein>
    <submittedName>
        <fullName evidence="2">Uncharacterized protein</fullName>
    </submittedName>
</protein>
<feature type="compositionally biased region" description="Polar residues" evidence="1">
    <location>
        <begin position="1"/>
        <end position="21"/>
    </location>
</feature>
<keyword evidence="3" id="KW-1185">Reference proteome</keyword>
<dbReference type="EMBL" id="LT629711">
    <property type="protein sequence ID" value="SDP18417.1"/>
    <property type="molecule type" value="Genomic_DNA"/>
</dbReference>
<organism evidence="2 3">
    <name type="scientific">Pedococcus dokdonensis</name>
    <dbReference type="NCBI Taxonomy" id="443156"/>
    <lineage>
        <taxon>Bacteria</taxon>
        <taxon>Bacillati</taxon>
        <taxon>Actinomycetota</taxon>
        <taxon>Actinomycetes</taxon>
        <taxon>Micrococcales</taxon>
        <taxon>Intrasporangiaceae</taxon>
        <taxon>Pedococcus</taxon>
    </lineage>
</organism>